<dbReference type="PANTHER" id="PTHR38448:SF2">
    <property type="entry name" value="REGULATORY PROTEIN YLBF"/>
    <property type="match status" value="1"/>
</dbReference>
<dbReference type="Pfam" id="PF06133">
    <property type="entry name" value="Com_YlbF"/>
    <property type="match status" value="1"/>
</dbReference>
<dbReference type="OrthoDB" id="2157513at2"/>
<dbReference type="Proteomes" id="UP000184476">
    <property type="component" value="Unassembled WGS sequence"/>
</dbReference>
<gene>
    <name evidence="1" type="ORF">SAMN05444392_102420</name>
</gene>
<organism evidence="1 2">
    <name type="scientific">Seinonella peptonophila</name>
    <dbReference type="NCBI Taxonomy" id="112248"/>
    <lineage>
        <taxon>Bacteria</taxon>
        <taxon>Bacillati</taxon>
        <taxon>Bacillota</taxon>
        <taxon>Bacilli</taxon>
        <taxon>Bacillales</taxon>
        <taxon>Thermoactinomycetaceae</taxon>
        <taxon>Seinonella</taxon>
    </lineage>
</organism>
<dbReference type="RefSeq" id="WP_073153993.1">
    <property type="nucleotide sequence ID" value="NZ_FQVL01000002.1"/>
</dbReference>
<dbReference type="SUPFAM" id="SSF158622">
    <property type="entry name" value="YheA/YmcA-like"/>
    <property type="match status" value="1"/>
</dbReference>
<accession>A0A1M4VLH3</accession>
<name>A0A1M4VLH3_9BACL</name>
<proteinExistence type="predicted"/>
<dbReference type="AlphaFoldDB" id="A0A1M4VLH3"/>
<dbReference type="EMBL" id="FQVL01000002">
    <property type="protein sequence ID" value="SHE69819.1"/>
    <property type="molecule type" value="Genomic_DNA"/>
</dbReference>
<dbReference type="InterPro" id="IPR052767">
    <property type="entry name" value="Bact_com_dev_regulator"/>
</dbReference>
<dbReference type="InterPro" id="IPR023378">
    <property type="entry name" value="YheA/YmcA-like_dom_sf"/>
</dbReference>
<dbReference type="PANTHER" id="PTHR38448">
    <property type="entry name" value="REGULATORY PROTEIN YLBF-RELATED"/>
    <property type="match status" value="1"/>
</dbReference>
<evidence type="ECO:0000313" key="1">
    <source>
        <dbReference type="EMBL" id="SHE69819.1"/>
    </source>
</evidence>
<evidence type="ECO:0000313" key="2">
    <source>
        <dbReference type="Proteomes" id="UP000184476"/>
    </source>
</evidence>
<dbReference type="STRING" id="112248.SAMN05444392_102420"/>
<keyword evidence="2" id="KW-1185">Reference proteome</keyword>
<dbReference type="InterPro" id="IPR010368">
    <property type="entry name" value="Com_YlbF"/>
</dbReference>
<sequence length="136" mass="15890">MEGFDMTSIFADVANLAEQINHSTEAKEYRKYKVHLQEHAEVQQLLQEFQRVKDDFAEAQRFGIFHPNYHEAKAKAQEYQQRLNTHPVIAQFRQAEEQLDQLLHQVSLIIAHSVSESIKVPSNQLQKQTRNQSCSR</sequence>
<reference evidence="1 2" key="1">
    <citation type="submission" date="2016-11" db="EMBL/GenBank/DDBJ databases">
        <authorList>
            <person name="Jaros S."/>
            <person name="Januszkiewicz K."/>
            <person name="Wedrychowicz H."/>
        </authorList>
    </citation>
    <scope>NUCLEOTIDE SEQUENCE [LARGE SCALE GENOMIC DNA]</scope>
    <source>
        <strain evidence="1 2">DSM 44666</strain>
    </source>
</reference>
<protein>
    <submittedName>
        <fullName evidence="1">Cell fate regulator YlbF, YheA/YmcA/DUF963 family (Controls sporulation, competence, biofilm development)</fullName>
    </submittedName>
</protein>
<dbReference type="Gene3D" id="1.20.1500.10">
    <property type="entry name" value="YheA/YmcA-like"/>
    <property type="match status" value="1"/>
</dbReference>